<dbReference type="GeneID" id="36404517"/>
<protein>
    <submittedName>
        <fullName evidence="8">Protein required for meiotic chromosome segregation</fullName>
    </submittedName>
</protein>
<accession>A0A0P1A4C2</accession>
<feature type="transmembrane region" description="Helical" evidence="6">
    <location>
        <begin position="496"/>
        <end position="513"/>
    </location>
</feature>
<feature type="transmembrane region" description="Helical" evidence="6">
    <location>
        <begin position="378"/>
        <end position="398"/>
    </location>
</feature>
<feature type="transmembrane region" description="Helical" evidence="6">
    <location>
        <begin position="454"/>
        <end position="476"/>
    </location>
</feature>
<evidence type="ECO:0000313" key="8">
    <source>
        <dbReference type="EMBL" id="CEG35336.1"/>
    </source>
</evidence>
<feature type="transmembrane region" description="Helical" evidence="6">
    <location>
        <begin position="342"/>
        <end position="366"/>
    </location>
</feature>
<feature type="transmembrane region" description="Helical" evidence="6">
    <location>
        <begin position="763"/>
        <end position="787"/>
    </location>
</feature>
<dbReference type="InterPro" id="IPR007632">
    <property type="entry name" value="Anoctamin"/>
</dbReference>
<feature type="domain" description="Anoctamin transmembrane" evidence="7">
    <location>
        <begin position="736"/>
        <end position="861"/>
    </location>
</feature>
<evidence type="ECO:0000256" key="6">
    <source>
        <dbReference type="SAM" id="Phobius"/>
    </source>
</evidence>
<evidence type="ECO:0000256" key="1">
    <source>
        <dbReference type="ARBA" id="ARBA00004141"/>
    </source>
</evidence>
<dbReference type="GO" id="GO:0016020">
    <property type="term" value="C:membrane"/>
    <property type="evidence" value="ECO:0007669"/>
    <property type="project" value="UniProtKB-SubCell"/>
</dbReference>
<reference evidence="9" key="1">
    <citation type="submission" date="2014-09" db="EMBL/GenBank/DDBJ databases">
        <authorList>
            <person name="Sharma Rahul"/>
            <person name="Thines Marco"/>
        </authorList>
    </citation>
    <scope>NUCLEOTIDE SEQUENCE [LARGE SCALE GENOMIC DNA]</scope>
</reference>
<keyword evidence="3 6" id="KW-1133">Transmembrane helix</keyword>
<keyword evidence="9" id="KW-1185">Reference proteome</keyword>
<evidence type="ECO:0000256" key="4">
    <source>
        <dbReference type="ARBA" id="ARBA00023136"/>
    </source>
</evidence>
<dbReference type="OMA" id="KYFCVFL"/>
<proteinExistence type="predicted"/>
<dbReference type="PANTHER" id="PTHR12308:SF73">
    <property type="entry name" value="ANOCTAMIN"/>
    <property type="match status" value="1"/>
</dbReference>
<feature type="region of interest" description="Disordered" evidence="5">
    <location>
        <begin position="1"/>
        <end position="80"/>
    </location>
</feature>
<feature type="transmembrane region" description="Helical" evidence="6">
    <location>
        <begin position="629"/>
        <end position="651"/>
    </location>
</feature>
<dbReference type="AlphaFoldDB" id="A0A0P1A4C2"/>
<feature type="compositionally biased region" description="Basic residues" evidence="5">
    <location>
        <begin position="18"/>
        <end position="28"/>
    </location>
</feature>
<sequence length="974" mass="111878">MNVATAEENVDASDSRIARSKTKPQVKKHTAEISGRRLDREKLRLSTLKSAQQEREDSSAHLVSSSSSSDEHSNYSIKSHSSSENVTYRCKKNNVVTKQSDEEYEVSEPIDVGKFRYLKPDEIQNGTLPDYDFAIIVNRKVELSRCLGRTINCICCCSGASVPSVDTITEVTHERSGFRRLCMTESPILCASEDEHRRIVNILCTQGLFVDIIDGGDSKGEMHSGYLILLIRAPDAVVLSLVKQFRTQMWMDHGAVVDMEHDLAQRRNEPMTPAERIEIVDFIIEQRARLSKSDVWIHDLFPMHNQSVTNTLIHRWVTSWRLHELDDKKVLRSLRYNFGEKVAYYFAFLKYYNTWLIPLAALGILLELLRGVISMTTYMRLLPVWGLGVSVLWGFGFLKSWERENACMQFDWTGKLHVKQIEYRNKHFYGYSRVNALTGDVVVVYPTWRRMFKYFCVFLFMVLQLLIMLILVASWVTIYEILKATYKESHIFSTQWWLILLEGCVFGFFVDVVQWNMVVTKMGAFFTHWENYRTEEQYEKALIRKLFLLDFLNYYTWFFSLAFVFVIPGLGNYLTNTFNHMFFGDAINCCFGPYVDQHGACTMCPVGEKDATCIECVGFFTFDRHHVDLGSMFVTPIVITQSLNILLRLVAPILVRKRRENAQAHADALAQERVRNAGSLKILGSLDYEDQKKSQFDNKSSSRYLEYTPSEIEVLNKKAREILFDSEQDTYDPVKGRTDGYRLCKTLKRPIPRRANGIGAWKGILTIYAYIAVIVNVLLICISTGVLEFFDDVCVRDIKHQLEKDGKSLDDFVFGPDFGCLHIAWRLLFILLLEHLFIAISYAGMQRISHVPRWIQDVMRSRENKFKTLLREHEMTLFPSCDNKELKLSAGSKATNALLSEAGRSDMMRFSSVSTRSSSTQLSALNSTTNVLSHSILIDPMTPLSRTPEDPVSTGVRTKARENLARQWSDGSDH</sequence>
<evidence type="ECO:0000259" key="7">
    <source>
        <dbReference type="Pfam" id="PF04547"/>
    </source>
</evidence>
<dbReference type="Proteomes" id="UP000054928">
    <property type="component" value="Unassembled WGS sequence"/>
</dbReference>
<dbReference type="GO" id="GO:0005254">
    <property type="term" value="F:chloride channel activity"/>
    <property type="evidence" value="ECO:0007669"/>
    <property type="project" value="TreeGrafter"/>
</dbReference>
<name>A0A0P1A4C2_PLAHL</name>
<dbReference type="RefSeq" id="XP_024571705.1">
    <property type="nucleotide sequence ID" value="XM_024723048.1"/>
</dbReference>
<organism evidence="8 9">
    <name type="scientific">Plasmopara halstedii</name>
    <name type="common">Downy mildew of sunflower</name>
    <dbReference type="NCBI Taxonomy" id="4781"/>
    <lineage>
        <taxon>Eukaryota</taxon>
        <taxon>Sar</taxon>
        <taxon>Stramenopiles</taxon>
        <taxon>Oomycota</taxon>
        <taxon>Peronosporomycetes</taxon>
        <taxon>Peronosporales</taxon>
        <taxon>Peronosporaceae</taxon>
        <taxon>Plasmopara</taxon>
    </lineage>
</organism>
<keyword evidence="4 6" id="KW-0472">Membrane</keyword>
<dbReference type="InterPro" id="IPR049452">
    <property type="entry name" value="Anoctamin_TM"/>
</dbReference>
<evidence type="ECO:0000256" key="3">
    <source>
        <dbReference type="ARBA" id="ARBA00022989"/>
    </source>
</evidence>
<keyword evidence="2 6" id="KW-0812">Transmembrane</keyword>
<dbReference type="PANTHER" id="PTHR12308">
    <property type="entry name" value="ANOCTAMIN"/>
    <property type="match status" value="1"/>
</dbReference>
<evidence type="ECO:0000256" key="2">
    <source>
        <dbReference type="ARBA" id="ARBA00022692"/>
    </source>
</evidence>
<feature type="transmembrane region" description="Helical" evidence="6">
    <location>
        <begin position="823"/>
        <end position="843"/>
    </location>
</feature>
<dbReference type="Pfam" id="PF04547">
    <property type="entry name" value="Anoctamin"/>
    <property type="match status" value="2"/>
</dbReference>
<dbReference type="OrthoDB" id="296386at2759"/>
<feature type="domain" description="Anoctamin transmembrane" evidence="7">
    <location>
        <begin position="335"/>
        <end position="689"/>
    </location>
</feature>
<feature type="transmembrane region" description="Helical" evidence="6">
    <location>
        <begin position="554"/>
        <end position="574"/>
    </location>
</feature>
<comment type="subcellular location">
    <subcellularLocation>
        <location evidence="1">Membrane</location>
        <topology evidence="1">Multi-pass membrane protein</topology>
    </subcellularLocation>
</comment>
<evidence type="ECO:0000256" key="5">
    <source>
        <dbReference type="SAM" id="MobiDB-lite"/>
    </source>
</evidence>
<feature type="compositionally biased region" description="Basic and acidic residues" evidence="5">
    <location>
        <begin position="29"/>
        <end position="44"/>
    </location>
</feature>
<evidence type="ECO:0000313" key="9">
    <source>
        <dbReference type="Proteomes" id="UP000054928"/>
    </source>
</evidence>
<feature type="compositionally biased region" description="Low complexity" evidence="5">
    <location>
        <begin position="60"/>
        <end position="80"/>
    </location>
</feature>
<dbReference type="EMBL" id="CCYD01000041">
    <property type="protein sequence ID" value="CEG35336.1"/>
    <property type="molecule type" value="Genomic_DNA"/>
</dbReference>
<feature type="region of interest" description="Disordered" evidence="5">
    <location>
        <begin position="942"/>
        <end position="974"/>
    </location>
</feature>